<feature type="signal peptide" evidence="1">
    <location>
        <begin position="1"/>
        <end position="20"/>
    </location>
</feature>
<evidence type="ECO:0000256" key="1">
    <source>
        <dbReference type="SAM" id="SignalP"/>
    </source>
</evidence>
<keyword evidence="3" id="KW-1185">Reference proteome</keyword>
<proteinExistence type="predicted"/>
<accession>A0ABX2EIQ9</accession>
<gene>
    <name evidence="2" type="ORF">HLB44_16120</name>
</gene>
<comment type="caution">
    <text evidence="2">The sequence shown here is derived from an EMBL/GenBank/DDBJ whole genome shotgun (WGS) entry which is preliminary data.</text>
</comment>
<protein>
    <submittedName>
        <fullName evidence="2">Uncharacterized protein</fullName>
    </submittedName>
</protein>
<reference evidence="2 3" key="1">
    <citation type="submission" date="2020-05" db="EMBL/GenBank/DDBJ databases">
        <title>Aquincola sp. isolate from soil.</title>
        <authorList>
            <person name="Han J."/>
            <person name="Kim D.-U."/>
        </authorList>
    </citation>
    <scope>NUCLEOTIDE SEQUENCE [LARGE SCALE GENOMIC DNA]</scope>
    <source>
        <strain evidence="2 3">S2</strain>
    </source>
</reference>
<name>A0ABX2EIQ9_9BURK</name>
<evidence type="ECO:0000313" key="2">
    <source>
        <dbReference type="EMBL" id="NRF68522.1"/>
    </source>
</evidence>
<dbReference type="Proteomes" id="UP000737171">
    <property type="component" value="Unassembled WGS sequence"/>
</dbReference>
<sequence>MRIGVPLAALACAMAIPAVAAVTTFDPATGLVTIPSVDVGGSSFISVTLQHQGNYVFKLQSYVGLDTPMPAVASYDLTSETLTIPAVQVGDFTYLDVTLKHTGDLNFSLTGATQLEQSVVDEIRSIVVARDAGYAFSVPTGAAAVQYLDRCWRHDGVTRDAVAGGHPAGDAHDVGRTTEKITVTGSRRITNPNGSARREIHVELDVRHANGSVSKELPDRVISGSSSGTFRCPSEQAEEKLRFYGNQQFAGITAGWRTTRASGYSIVTGAPLSPPTVWRRDMQFQVIEPLGRTNYAVVTGPGIGSRKLISPYLMRSEPVLAGKRGNYINLASDHPFLMCRAPGNATPLASAADCVAEGASGYDVGLSAVTPNAAADAGFAALGWAQYGVYRFDLYEGDGWKIVNGHTGVTPLETYYRLLPYIDSMNFVNAATAIPALAPTTLTGPQLAANVNSATPSPVDFSWSAFSSPHSSQSFRLYQGWNVHQGPKTGNAAGNAWPAYRSITPFALADGSVRKIDWPIAPRPGEQASKTYSDFTLQYRDGRGNEVLSVDVLQ</sequence>
<dbReference type="RefSeq" id="WP_173124329.1">
    <property type="nucleotide sequence ID" value="NZ_JABRWJ010000005.1"/>
</dbReference>
<evidence type="ECO:0000313" key="3">
    <source>
        <dbReference type="Proteomes" id="UP000737171"/>
    </source>
</evidence>
<dbReference type="EMBL" id="JABRWJ010000005">
    <property type="protein sequence ID" value="NRF68522.1"/>
    <property type="molecule type" value="Genomic_DNA"/>
</dbReference>
<keyword evidence="1" id="KW-0732">Signal</keyword>
<feature type="chain" id="PRO_5045067646" evidence="1">
    <location>
        <begin position="21"/>
        <end position="554"/>
    </location>
</feature>
<organism evidence="2 3">
    <name type="scientific">Pseudaquabacterium terrae</name>
    <dbReference type="NCBI Taxonomy" id="2732868"/>
    <lineage>
        <taxon>Bacteria</taxon>
        <taxon>Pseudomonadati</taxon>
        <taxon>Pseudomonadota</taxon>
        <taxon>Betaproteobacteria</taxon>
        <taxon>Burkholderiales</taxon>
        <taxon>Sphaerotilaceae</taxon>
        <taxon>Pseudaquabacterium</taxon>
    </lineage>
</organism>